<reference evidence="2" key="1">
    <citation type="submission" date="2017-09" db="EMBL/GenBank/DDBJ databases">
        <title>Depth-based differentiation of microbial function through sediment-hosted aquifers and enrichment of novel symbionts in the deep terrestrial subsurface.</title>
        <authorList>
            <person name="Probst A.J."/>
            <person name="Ladd B."/>
            <person name="Jarett J.K."/>
            <person name="Geller-Mcgrath D.E."/>
            <person name="Sieber C.M.K."/>
            <person name="Emerson J.B."/>
            <person name="Anantharaman K."/>
            <person name="Thomas B.C."/>
            <person name="Malmstrom R."/>
            <person name="Stieglmeier M."/>
            <person name="Klingl A."/>
            <person name="Woyke T."/>
            <person name="Ryan C.M."/>
            <person name="Banfield J.F."/>
        </authorList>
    </citation>
    <scope>NUCLEOTIDE SEQUENCE [LARGE SCALE GENOMIC DNA]</scope>
</reference>
<dbReference type="AlphaFoldDB" id="A0A2H0VKK1"/>
<sequence>MNKIIESCNTPEKVQAYIDDHITYDPYREDRSVKQVIDEGRGECYNGALFGVACLKAAGYQSSIIELFARGGDEEHILGVYKKGDYYGCVAQSKFLGLKGRQPIYSSIRDLAVSYMEYYFSYDGRYTLQSYTSLFPLGKYKNKWLTDPATVVQIGKDLRSATHHPLAKSDDPYYYVASDRYWKEMLYIPPYYTIPKKYLNAKPDYVDLAELSKIK</sequence>
<protein>
    <recommendedName>
        <fullName evidence="3">Transglutaminase-like domain-containing protein</fullName>
    </recommendedName>
</protein>
<accession>A0A2H0VKK1</accession>
<evidence type="ECO:0008006" key="3">
    <source>
        <dbReference type="Google" id="ProtNLM"/>
    </source>
</evidence>
<organism evidence="1 2">
    <name type="scientific">Candidatus Collierbacteria bacterium CG10_big_fil_rev_8_21_14_0_10_44_9</name>
    <dbReference type="NCBI Taxonomy" id="1974535"/>
    <lineage>
        <taxon>Bacteria</taxon>
        <taxon>Candidatus Collieribacteriota</taxon>
    </lineage>
</organism>
<comment type="caution">
    <text evidence="1">The sequence shown here is derived from an EMBL/GenBank/DDBJ whole genome shotgun (WGS) entry which is preliminary data.</text>
</comment>
<gene>
    <name evidence="1" type="ORF">COT87_02585</name>
</gene>
<evidence type="ECO:0000313" key="2">
    <source>
        <dbReference type="Proteomes" id="UP000230796"/>
    </source>
</evidence>
<name>A0A2H0VKK1_9BACT</name>
<dbReference type="EMBL" id="PFAF01000051">
    <property type="protein sequence ID" value="PIR98850.1"/>
    <property type="molecule type" value="Genomic_DNA"/>
</dbReference>
<proteinExistence type="predicted"/>
<evidence type="ECO:0000313" key="1">
    <source>
        <dbReference type="EMBL" id="PIR98850.1"/>
    </source>
</evidence>
<dbReference type="Proteomes" id="UP000230796">
    <property type="component" value="Unassembled WGS sequence"/>
</dbReference>